<keyword evidence="10" id="KW-0175">Coiled coil</keyword>
<reference evidence="13 14" key="1">
    <citation type="journal article" date="2007" name="Virus Res.">
        <title>Comparative genetic analysis of genomic DNA sequences of two human isolates of Tanapox virus.</title>
        <authorList>
            <person name="Nazarian S.H."/>
            <person name="Barrett J.W."/>
            <person name="Frace A.M."/>
            <person name="Olsen-Rasmussen M."/>
            <person name="Khristova M."/>
            <person name="Shaban M."/>
            <person name="Neering S."/>
            <person name="Li Y."/>
            <person name="Damon I.K."/>
            <person name="Esposito J.J."/>
            <person name="Essani K."/>
            <person name="McFadden G."/>
        </authorList>
    </citation>
    <scope>NUCLEOTIDE SEQUENCE [LARGE SCALE GENOMIC DNA]</scope>
    <source>
        <strain evidence="11">TPV-Kenya</strain>
        <strain evidence="12">TPV-RoC</strain>
    </source>
</reference>
<evidence type="ECO:0000256" key="9">
    <source>
        <dbReference type="ARBA" id="ARBA00034856"/>
    </source>
</evidence>
<dbReference type="GO" id="GO:0044173">
    <property type="term" value="C:host cell endoplasmic reticulum-Golgi intermediate compartment membrane"/>
    <property type="evidence" value="ECO:0007669"/>
    <property type="project" value="UniProtKB-SubCell"/>
</dbReference>
<keyword evidence="4" id="KW-0472">Membrane</keyword>
<proteinExistence type="inferred from homology"/>
<dbReference type="EMBL" id="EF420157">
    <property type="protein sequence ID" value="ABQ43725.1"/>
    <property type="molecule type" value="Genomic_DNA"/>
</dbReference>
<evidence type="ECO:0000313" key="11">
    <source>
        <dbReference type="EMBL" id="ABQ43570.1"/>
    </source>
</evidence>
<feature type="coiled-coil region" evidence="10">
    <location>
        <begin position="87"/>
        <end position="114"/>
    </location>
</feature>
<dbReference type="EMBL" id="EF420156">
    <property type="protein sequence ID" value="ABQ43570.1"/>
    <property type="molecule type" value="Genomic_DNA"/>
</dbReference>
<keyword evidence="3" id="KW-1043">Host membrane</keyword>
<evidence type="ECO:0000256" key="2">
    <source>
        <dbReference type="ARBA" id="ARBA00022844"/>
    </source>
</evidence>
<evidence type="ECO:0000256" key="3">
    <source>
        <dbReference type="ARBA" id="ARBA00022870"/>
    </source>
</evidence>
<comment type="similarity">
    <text evidence="7">Belongs to the orthopoxvirus OPG130 family.</text>
</comment>
<evidence type="ECO:0000313" key="14">
    <source>
        <dbReference type="Proteomes" id="UP000130031"/>
    </source>
</evidence>
<evidence type="ECO:0000256" key="4">
    <source>
        <dbReference type="ARBA" id="ARBA00023136"/>
    </source>
</evidence>
<comment type="subunit">
    <text evidence="8">Interacts with OPG136 and its cleaved form.</text>
</comment>
<dbReference type="InterPro" id="IPR010396">
    <property type="entry name" value="Poxvirus_A4L"/>
</dbReference>
<evidence type="ECO:0000313" key="12">
    <source>
        <dbReference type="EMBL" id="ABQ43725.1"/>
    </source>
</evidence>
<evidence type="ECO:0000256" key="1">
    <source>
        <dbReference type="ARBA" id="ARBA00004328"/>
    </source>
</evidence>
<evidence type="ECO:0000256" key="7">
    <source>
        <dbReference type="ARBA" id="ARBA00034707"/>
    </source>
</evidence>
<dbReference type="Pfam" id="PF06193">
    <property type="entry name" value="Orthopox_A5L"/>
    <property type="match status" value="2"/>
</dbReference>
<evidence type="ECO:0000256" key="5">
    <source>
        <dbReference type="ARBA" id="ARBA00034685"/>
    </source>
</evidence>
<evidence type="ECO:0000256" key="8">
    <source>
        <dbReference type="ARBA" id="ARBA00034806"/>
    </source>
</evidence>
<protein>
    <recommendedName>
        <fullName evidence="9">39kDa core protein OPG130</fullName>
    </recommendedName>
</protein>
<dbReference type="Proteomes" id="UP000099606">
    <property type="component" value="Segment"/>
</dbReference>
<accession>A7XCM3</accession>
<dbReference type="Proteomes" id="UP000130031">
    <property type="component" value="Segment"/>
</dbReference>
<gene>
    <name evidence="11" type="primary">95L</name>
</gene>
<sequence length="152" mass="17560">MDFMSKYSKELVLTAKNIKDEEPNLNKKETSFDLSTYLKTKETHYQKKIRDQLAEKNMLRVTELVTPIKVIKNEPPLVDNIANACDNNKMEEEIENIKKEYESIKDETSSLQEETKKLVDDISTARETTMEALNSIMKELTQKIQTGNLIGN</sequence>
<organism evidence="11 14">
    <name type="scientific">Tanapox virus</name>
    <dbReference type="NCBI Taxonomy" id="99000"/>
    <lineage>
        <taxon>Viruses</taxon>
        <taxon>Varidnaviria</taxon>
        <taxon>Bamfordvirae</taxon>
        <taxon>Nucleocytoviricota</taxon>
        <taxon>Pokkesviricetes</taxon>
        <taxon>Chitovirales</taxon>
        <taxon>Poxviridae</taxon>
        <taxon>Chordopoxvirinae</taxon>
        <taxon>Yatapoxvirus</taxon>
        <taxon>Yatapoxvirus tanapox</taxon>
    </lineage>
</organism>
<evidence type="ECO:0000313" key="13">
    <source>
        <dbReference type="Proteomes" id="UP000099606"/>
    </source>
</evidence>
<comment type="subcellular location">
    <subcellularLocation>
        <location evidence="6">Host endoplasmic reticulum-Golgi intermediate compartment membrane</location>
    </subcellularLocation>
    <subcellularLocation>
        <location evidence="1">Virion</location>
    </subcellularLocation>
</comment>
<name>A7XCM3_9POXV</name>
<keyword evidence="2" id="KW-0946">Virion</keyword>
<evidence type="ECO:0000256" key="10">
    <source>
        <dbReference type="SAM" id="Coils"/>
    </source>
</evidence>
<evidence type="ECO:0000256" key="6">
    <source>
        <dbReference type="ARBA" id="ARBA00034689"/>
    </source>
</evidence>
<dbReference type="GO" id="GO:0044423">
    <property type="term" value="C:virion component"/>
    <property type="evidence" value="ECO:0007669"/>
    <property type="project" value="UniProtKB-KW"/>
</dbReference>
<comment type="function">
    <text evidence="5">Component of the virion core. Participates in virion assembly.</text>
</comment>